<reference evidence="2 3" key="1">
    <citation type="submission" date="2019-08" db="EMBL/GenBank/DDBJ databases">
        <title>Massilia golmudensis sp. nov., isolated from sand in the Qinghai-Tibetan Plateau.</title>
        <authorList>
            <person name="Zhang B."/>
        </authorList>
    </citation>
    <scope>NUCLEOTIDE SEQUENCE [LARGE SCALE GENOMIC DNA]</scope>
    <source>
        <strain evidence="2 3">GEM5</strain>
    </source>
</reference>
<keyword evidence="1" id="KW-1133">Transmembrane helix</keyword>
<feature type="transmembrane region" description="Helical" evidence="1">
    <location>
        <begin position="97"/>
        <end position="117"/>
    </location>
</feature>
<feature type="transmembrane region" description="Helical" evidence="1">
    <location>
        <begin position="203"/>
        <end position="224"/>
    </location>
</feature>
<feature type="transmembrane region" description="Helical" evidence="1">
    <location>
        <begin position="162"/>
        <end position="183"/>
    </location>
</feature>
<keyword evidence="3" id="KW-1185">Reference proteome</keyword>
<dbReference type="AlphaFoldDB" id="A0A5C7G6W8"/>
<comment type="caution">
    <text evidence="2">The sequence shown here is derived from an EMBL/GenBank/DDBJ whole genome shotgun (WGS) entry which is preliminary data.</text>
</comment>
<dbReference type="SUPFAM" id="SSF81343">
    <property type="entry name" value="Fumarate reductase respiratory complex transmembrane subunits"/>
    <property type="match status" value="1"/>
</dbReference>
<feature type="transmembrane region" description="Helical" evidence="1">
    <location>
        <begin position="54"/>
        <end position="77"/>
    </location>
</feature>
<dbReference type="GO" id="GO:0016020">
    <property type="term" value="C:membrane"/>
    <property type="evidence" value="ECO:0007669"/>
    <property type="project" value="InterPro"/>
</dbReference>
<dbReference type="InterPro" id="IPR034804">
    <property type="entry name" value="SQR/QFR_C/D"/>
</dbReference>
<feature type="transmembrane region" description="Helical" evidence="1">
    <location>
        <begin position="325"/>
        <end position="349"/>
    </location>
</feature>
<evidence type="ECO:0000313" key="2">
    <source>
        <dbReference type="EMBL" id="TXG01694.1"/>
    </source>
</evidence>
<feature type="transmembrane region" description="Helical" evidence="1">
    <location>
        <begin position="21"/>
        <end position="42"/>
    </location>
</feature>
<dbReference type="RefSeq" id="WP_147933577.1">
    <property type="nucleotide sequence ID" value="NZ_VPFD01000003.1"/>
</dbReference>
<dbReference type="Proteomes" id="UP000321413">
    <property type="component" value="Unassembled WGS sequence"/>
</dbReference>
<name>A0A5C7G6W8_9BURK</name>
<sequence>MTGIDLSRRGAIPTSTTLQAHWFAAPLAASVYPWLLALYHAAAKEVERGAGPAAWIGAGLALAAALAMPAIAFGAALRLGRILEPSAAELAARRTALLAVAVPPLFTFVGVGALLLGRPTWDIGFLLALWAALALRIATAGRTPQRQVAEGAIGNWRKAHGVAAVLAILFLAFHFSNHLVGLVGPDAHMAVMKMLRVVYRSPVIEPLLIGVFAFMIVTGARLAWRWSARPMDAARTFQVAGGVFLVWAVISHVNAVLYLARVHFGIDTDWGFAVGAPVGMLLDPWSIRLLPYYLGAVFFVVAHAFCGLRIVMLAHHAPRASADRVLVGGTVFAALLATTIILAMCGLRLHFA</sequence>
<protein>
    <submittedName>
        <fullName evidence="2">Uncharacterized protein</fullName>
    </submittedName>
</protein>
<keyword evidence="1" id="KW-0812">Transmembrane</keyword>
<gene>
    <name evidence="2" type="ORF">FVD38_03740</name>
</gene>
<evidence type="ECO:0000256" key="1">
    <source>
        <dbReference type="SAM" id="Phobius"/>
    </source>
</evidence>
<evidence type="ECO:0000313" key="3">
    <source>
        <dbReference type="Proteomes" id="UP000321413"/>
    </source>
</evidence>
<dbReference type="EMBL" id="VPFD01000003">
    <property type="protein sequence ID" value="TXG01694.1"/>
    <property type="molecule type" value="Genomic_DNA"/>
</dbReference>
<keyword evidence="1" id="KW-0472">Membrane</keyword>
<feature type="transmembrane region" description="Helical" evidence="1">
    <location>
        <begin position="290"/>
        <end position="313"/>
    </location>
</feature>
<organism evidence="2 3">
    <name type="scientific">Massilia arenae</name>
    <dbReference type="NCBI Taxonomy" id="2603288"/>
    <lineage>
        <taxon>Bacteria</taxon>
        <taxon>Pseudomonadati</taxon>
        <taxon>Pseudomonadota</taxon>
        <taxon>Betaproteobacteria</taxon>
        <taxon>Burkholderiales</taxon>
        <taxon>Oxalobacteraceae</taxon>
        <taxon>Telluria group</taxon>
        <taxon>Massilia</taxon>
    </lineage>
</organism>
<proteinExistence type="predicted"/>
<feature type="transmembrane region" description="Helical" evidence="1">
    <location>
        <begin position="236"/>
        <end position="260"/>
    </location>
</feature>
<accession>A0A5C7G6W8</accession>
<feature type="transmembrane region" description="Helical" evidence="1">
    <location>
        <begin position="123"/>
        <end position="141"/>
    </location>
</feature>